<organism evidence="4 5">
    <name type="scientific">Ricinus communis</name>
    <name type="common">Castor bean</name>
    <dbReference type="NCBI Taxonomy" id="3988"/>
    <lineage>
        <taxon>Eukaryota</taxon>
        <taxon>Viridiplantae</taxon>
        <taxon>Streptophyta</taxon>
        <taxon>Embryophyta</taxon>
        <taxon>Tracheophyta</taxon>
        <taxon>Spermatophyta</taxon>
        <taxon>Magnoliopsida</taxon>
        <taxon>eudicotyledons</taxon>
        <taxon>Gunneridae</taxon>
        <taxon>Pentapetalae</taxon>
        <taxon>rosids</taxon>
        <taxon>fabids</taxon>
        <taxon>Malpighiales</taxon>
        <taxon>Euphorbiaceae</taxon>
        <taxon>Acalyphoideae</taxon>
        <taxon>Acalypheae</taxon>
        <taxon>Ricinus</taxon>
    </lineage>
</organism>
<keyword evidence="1" id="KW-0808">Transferase</keyword>
<feature type="domain" description="N-acetyltransferase" evidence="3">
    <location>
        <begin position="287"/>
        <end position="452"/>
    </location>
</feature>
<dbReference type="STRING" id="3988.B9TDS7"/>
<sequence>MACDTSATPCPGQRRLHHHRKVGVAARKMIRPVERIVMPQQADPGVGGGFVQQRIAVQRVERDLAFAGRQQRRAVDGHQLVLEQQVRIAGDDVVSTHGDVGAAVVHVGQLVAGVDADIELRMAHGEARDARHQPLDRQRMGGRDAQDFLLVAALQRGHLGIQLAEQAAHGGGQLLAFFSERDMARMAHKQFESQRFLQLPDLQADGGRRLVQFLRGQLETAPARGAVKIEQPGEGAQGFALLPARAGAIVVANGAAVLKIVLYVGGCFQYSGKQFFHHREHFMSKHTVVRCTFERHAKAILDIFNDAILNSTALYEYKPRTLEVMTTWFETKRNGGFPVIGIEDDKGALLGFGSYGTFRAFPAFKYTVEHSVYIHKDHRGQGIGKALMHELIAAARAANLHAMMGGIDAANAGSIKLHEGLGFKHVGTLPQVGFKFGHWLDLAFYQLILDTPEQPVDG</sequence>
<dbReference type="FunFam" id="3.40.630.30:FF:000026">
    <property type="entry name" value="Phosphinothricin acetyltransferase"/>
    <property type="match status" value="1"/>
</dbReference>
<dbReference type="eggNOG" id="ENOG502S6VZ">
    <property type="taxonomic scope" value="Eukaryota"/>
</dbReference>
<dbReference type="GO" id="GO:0016747">
    <property type="term" value="F:acyltransferase activity, transferring groups other than amino-acyl groups"/>
    <property type="evidence" value="ECO:0000318"/>
    <property type="project" value="GO_Central"/>
</dbReference>
<gene>
    <name evidence="4" type="ORF">RCOM_1843230</name>
</gene>
<dbReference type="InParanoid" id="B9TDS7"/>
<evidence type="ECO:0000256" key="2">
    <source>
        <dbReference type="ARBA" id="ARBA00023315"/>
    </source>
</evidence>
<dbReference type="Proteomes" id="UP000008311">
    <property type="component" value="Unassembled WGS sequence"/>
</dbReference>
<dbReference type="Gene3D" id="3.40.630.30">
    <property type="match status" value="1"/>
</dbReference>
<name>B9TDS7_RICCO</name>
<dbReference type="AlphaFoldDB" id="B9TDS7"/>
<evidence type="ECO:0000256" key="1">
    <source>
        <dbReference type="ARBA" id="ARBA00022679"/>
    </source>
</evidence>
<dbReference type="InterPro" id="IPR000182">
    <property type="entry name" value="GNAT_dom"/>
</dbReference>
<evidence type="ECO:0000313" key="4">
    <source>
        <dbReference type="EMBL" id="EEF25987.1"/>
    </source>
</evidence>
<dbReference type="Pfam" id="PF00583">
    <property type="entry name" value="Acetyltransf_1"/>
    <property type="match status" value="1"/>
</dbReference>
<dbReference type="EMBL" id="EQ978447">
    <property type="protein sequence ID" value="EEF25987.1"/>
    <property type="molecule type" value="Genomic_DNA"/>
</dbReference>
<keyword evidence="5" id="KW-1185">Reference proteome</keyword>
<reference evidence="5" key="1">
    <citation type="journal article" date="2010" name="Nat. Biotechnol.">
        <title>Draft genome sequence of the oilseed species Ricinus communis.</title>
        <authorList>
            <person name="Chan A.P."/>
            <person name="Crabtree J."/>
            <person name="Zhao Q."/>
            <person name="Lorenzi H."/>
            <person name="Orvis J."/>
            <person name="Puiu D."/>
            <person name="Melake-Berhan A."/>
            <person name="Jones K.M."/>
            <person name="Redman J."/>
            <person name="Chen G."/>
            <person name="Cahoon E.B."/>
            <person name="Gedil M."/>
            <person name="Stanke M."/>
            <person name="Haas B.J."/>
            <person name="Wortman J.R."/>
            <person name="Fraser-Liggett C.M."/>
            <person name="Ravel J."/>
            <person name="Rabinowicz P.D."/>
        </authorList>
    </citation>
    <scope>NUCLEOTIDE SEQUENCE [LARGE SCALE GENOMIC DNA]</scope>
    <source>
        <strain evidence="5">cv. Hale</strain>
    </source>
</reference>
<accession>B9TDS7</accession>
<keyword evidence="2" id="KW-0012">Acyltransferase</keyword>
<evidence type="ECO:0000259" key="3">
    <source>
        <dbReference type="PROSITE" id="PS51186"/>
    </source>
</evidence>
<dbReference type="InterPro" id="IPR016181">
    <property type="entry name" value="Acyl_CoA_acyltransferase"/>
</dbReference>
<dbReference type="PROSITE" id="PS51186">
    <property type="entry name" value="GNAT"/>
    <property type="match status" value="1"/>
</dbReference>
<dbReference type="PANTHER" id="PTHR43072:SF23">
    <property type="entry name" value="UPF0039 PROTEIN C11D3.02C"/>
    <property type="match status" value="1"/>
</dbReference>
<dbReference type="CDD" id="cd04301">
    <property type="entry name" value="NAT_SF"/>
    <property type="match status" value="1"/>
</dbReference>
<dbReference type="SUPFAM" id="SSF55729">
    <property type="entry name" value="Acyl-CoA N-acyltransferases (Nat)"/>
    <property type="match status" value="1"/>
</dbReference>
<proteinExistence type="predicted"/>
<protein>
    <recommendedName>
        <fullName evidence="3">N-acetyltransferase domain-containing protein</fullName>
    </recommendedName>
</protein>
<evidence type="ECO:0000313" key="5">
    <source>
        <dbReference type="Proteomes" id="UP000008311"/>
    </source>
</evidence>
<dbReference type="PANTHER" id="PTHR43072">
    <property type="entry name" value="N-ACETYLTRANSFERASE"/>
    <property type="match status" value="1"/>
</dbReference>